<proteinExistence type="predicted"/>
<dbReference type="HOGENOM" id="CLU_097827_0_0_4"/>
<dbReference type="EMBL" id="CP001013">
    <property type="protein sequence ID" value="ACB35369.1"/>
    <property type="molecule type" value="Genomic_DNA"/>
</dbReference>
<dbReference type="STRING" id="395495.Lcho_3109"/>
<dbReference type="OrthoDB" id="8559287at2"/>
<gene>
    <name evidence="2" type="ordered locus">Lcho_3109</name>
</gene>
<feature type="signal peptide" evidence="1">
    <location>
        <begin position="1"/>
        <end position="30"/>
    </location>
</feature>
<dbReference type="AlphaFoldDB" id="B1Y088"/>
<evidence type="ECO:0000313" key="3">
    <source>
        <dbReference type="Proteomes" id="UP000001693"/>
    </source>
</evidence>
<dbReference type="RefSeq" id="WP_012348120.1">
    <property type="nucleotide sequence ID" value="NC_010524.1"/>
</dbReference>
<evidence type="ECO:0000256" key="1">
    <source>
        <dbReference type="SAM" id="SignalP"/>
    </source>
</evidence>
<dbReference type="eggNOG" id="ENOG5032R98">
    <property type="taxonomic scope" value="Bacteria"/>
</dbReference>
<dbReference type="KEGG" id="lch:Lcho_3109"/>
<keyword evidence="1" id="KW-0732">Signal</keyword>
<protein>
    <submittedName>
        <fullName evidence="2">Uncharacterized protein</fullName>
    </submittedName>
</protein>
<organism evidence="2 3">
    <name type="scientific">Leptothrix cholodnii (strain ATCC 51168 / LMG 8142 / SP-6)</name>
    <name type="common">Leptothrix discophora (strain SP-6)</name>
    <dbReference type="NCBI Taxonomy" id="395495"/>
    <lineage>
        <taxon>Bacteria</taxon>
        <taxon>Pseudomonadati</taxon>
        <taxon>Pseudomonadota</taxon>
        <taxon>Betaproteobacteria</taxon>
        <taxon>Burkholderiales</taxon>
        <taxon>Sphaerotilaceae</taxon>
        <taxon>Leptothrix</taxon>
    </lineage>
</organism>
<dbReference type="Proteomes" id="UP000001693">
    <property type="component" value="Chromosome"/>
</dbReference>
<evidence type="ECO:0000313" key="2">
    <source>
        <dbReference type="EMBL" id="ACB35369.1"/>
    </source>
</evidence>
<name>B1Y088_LEPCP</name>
<keyword evidence="3" id="KW-1185">Reference proteome</keyword>
<sequence precursor="true">MKHSVTARRLAAGLGLIAATLTALPGRAQAQDGKQDFSPAERLLLMSPQLGAIRPPTTLTYRFRKTGTLEEAFEDSVGVRLERQTDGRCCKASSEFLNGARRLQLAEIEQAESNPVIVYYLEHDIRAMQRRTKGAANHFRKRIRMALYDGASITDLKLTYRGRAIDAQAITIEPYRTDPNRARFAQLAGKRYVFVLSDAVPGSVVSIRSTAQADGSAAALIDEELLLDGAEMPAAPPAASPSS</sequence>
<reference evidence="2 3" key="1">
    <citation type="submission" date="2008-03" db="EMBL/GenBank/DDBJ databases">
        <title>Complete sequence of Leptothrix cholodnii SP-6.</title>
        <authorList>
            <consortium name="US DOE Joint Genome Institute"/>
            <person name="Copeland A."/>
            <person name="Lucas S."/>
            <person name="Lapidus A."/>
            <person name="Glavina del Rio T."/>
            <person name="Dalin E."/>
            <person name="Tice H."/>
            <person name="Bruce D."/>
            <person name="Goodwin L."/>
            <person name="Pitluck S."/>
            <person name="Chertkov O."/>
            <person name="Brettin T."/>
            <person name="Detter J.C."/>
            <person name="Han C."/>
            <person name="Kuske C.R."/>
            <person name="Schmutz J."/>
            <person name="Larimer F."/>
            <person name="Land M."/>
            <person name="Hauser L."/>
            <person name="Kyrpides N."/>
            <person name="Lykidis A."/>
            <person name="Emerson D."/>
            <person name="Richardson P."/>
        </authorList>
    </citation>
    <scope>NUCLEOTIDE SEQUENCE [LARGE SCALE GENOMIC DNA]</scope>
    <source>
        <strain evidence="3">ATCC 51168 / LMG 8142 / SP-6</strain>
    </source>
</reference>
<feature type="chain" id="PRO_5002773237" evidence="1">
    <location>
        <begin position="31"/>
        <end position="243"/>
    </location>
</feature>
<accession>B1Y088</accession>